<protein>
    <submittedName>
        <fullName evidence="2">M15 family peptidase</fullName>
    </submittedName>
</protein>
<proteinExistence type="predicted"/>
<dbReference type="InterPro" id="IPR039561">
    <property type="entry name" value="Peptidase_M15C"/>
</dbReference>
<keyword evidence="3" id="KW-1185">Reference proteome</keyword>
<gene>
    <name evidence="2" type="ORF">C7Y71_003425</name>
</gene>
<dbReference type="InterPro" id="IPR009045">
    <property type="entry name" value="Zn_M74/Hedgehog-like"/>
</dbReference>
<dbReference type="GO" id="GO:0008233">
    <property type="term" value="F:peptidase activity"/>
    <property type="evidence" value="ECO:0007669"/>
    <property type="project" value="InterPro"/>
</dbReference>
<evidence type="ECO:0000313" key="2">
    <source>
        <dbReference type="EMBL" id="QFQ12146.1"/>
    </source>
</evidence>
<dbReference type="Proteomes" id="UP000249375">
    <property type="component" value="Chromosome"/>
</dbReference>
<dbReference type="KEGG" id="alq:C7Y71_003425"/>
<dbReference type="Pfam" id="PF13539">
    <property type="entry name" value="Peptidase_M15_4"/>
    <property type="match status" value="1"/>
</dbReference>
<dbReference type="Gene3D" id="3.30.1380.10">
    <property type="match status" value="1"/>
</dbReference>
<evidence type="ECO:0000259" key="1">
    <source>
        <dbReference type="Pfam" id="PF13539"/>
    </source>
</evidence>
<organism evidence="2 3">
    <name type="scientific">Pseudoprevotella muciniphila</name>
    <dbReference type="NCBI Taxonomy" id="2133944"/>
    <lineage>
        <taxon>Bacteria</taxon>
        <taxon>Pseudomonadati</taxon>
        <taxon>Bacteroidota</taxon>
        <taxon>Bacteroidia</taxon>
        <taxon>Bacteroidales</taxon>
        <taxon>Prevotellaceae</taxon>
        <taxon>Pseudoprevotella</taxon>
    </lineage>
</organism>
<feature type="domain" description="Peptidase M15C" evidence="1">
    <location>
        <begin position="205"/>
        <end position="277"/>
    </location>
</feature>
<name>A0A5P8E5E6_9BACT</name>
<dbReference type="AlphaFoldDB" id="A0A5P8E5E6"/>
<accession>A0A5P8E5E6</accession>
<evidence type="ECO:0000313" key="3">
    <source>
        <dbReference type="Proteomes" id="UP000249375"/>
    </source>
</evidence>
<reference evidence="2 3" key="1">
    <citation type="submission" date="2018-11" db="EMBL/GenBank/DDBJ databases">
        <authorList>
            <person name="Na S.W."/>
            <person name="Baik M."/>
        </authorList>
    </citation>
    <scope>NUCLEOTIDE SEQUENCE [LARGE SCALE GENOMIC DNA]</scope>
    <source>
        <strain evidence="2 3">E39</strain>
    </source>
</reference>
<dbReference type="SUPFAM" id="SSF55166">
    <property type="entry name" value="Hedgehog/DD-peptidase"/>
    <property type="match status" value="1"/>
</dbReference>
<dbReference type="OrthoDB" id="9799970at2"/>
<sequence>MNIMTSTTSPSMVNRVFIALIAGMVFLSCNSVAQNAPEAEKAAAAKPAEGQAEPDRDVPEGAAILMKCYPDFIKGYKDGKLLMSDGTTLVYDDGREKSFVEKLDDADPEDMFAFTYNRKTRIPEYLQDAGRSRCEALFKKMYGSTEAAVRRNLISVPWFGQKVLFTKVNGAADRLRAVAAELAQHPELSKYFKSEGTFYWRPVRGAKRLSAHSYGMTIDIGGNFKTYWLWKKPGAKETDRNIVYENKMPLEIVEIFEKHGFIWGGRWYHYDTMHFEYRPEILMNNP</sequence>
<dbReference type="EMBL" id="CP033459">
    <property type="protein sequence ID" value="QFQ12146.1"/>
    <property type="molecule type" value="Genomic_DNA"/>
</dbReference>